<keyword evidence="1" id="KW-0472">Membrane</keyword>
<proteinExistence type="predicted"/>
<keyword evidence="1" id="KW-1133">Transmembrane helix</keyword>
<dbReference type="AlphaFoldDB" id="A0A7X9FSI5"/>
<feature type="transmembrane region" description="Helical" evidence="1">
    <location>
        <begin position="153"/>
        <end position="174"/>
    </location>
</feature>
<accession>A0A7X9FSI5</accession>
<evidence type="ECO:0000256" key="1">
    <source>
        <dbReference type="SAM" id="Phobius"/>
    </source>
</evidence>
<gene>
    <name evidence="2" type="ORF">GYA55_10305</name>
</gene>
<dbReference type="Proteomes" id="UP000524246">
    <property type="component" value="Unassembled WGS sequence"/>
</dbReference>
<feature type="transmembrane region" description="Helical" evidence="1">
    <location>
        <begin position="29"/>
        <end position="55"/>
    </location>
</feature>
<organism evidence="2 3">
    <name type="scientific">SAR324 cluster bacterium</name>
    <dbReference type="NCBI Taxonomy" id="2024889"/>
    <lineage>
        <taxon>Bacteria</taxon>
        <taxon>Deltaproteobacteria</taxon>
        <taxon>SAR324 cluster</taxon>
    </lineage>
</organism>
<name>A0A7X9FSI5_9DELT</name>
<feature type="transmembrane region" description="Helical" evidence="1">
    <location>
        <begin position="97"/>
        <end position="117"/>
    </location>
</feature>
<dbReference type="PANTHER" id="PTHR43229">
    <property type="entry name" value="NODULATION PROTEIN J"/>
    <property type="match status" value="1"/>
</dbReference>
<dbReference type="InterPro" id="IPR000412">
    <property type="entry name" value="ABC_2_transport"/>
</dbReference>
<dbReference type="PANTHER" id="PTHR43229:SF2">
    <property type="entry name" value="NODULATION PROTEIN J"/>
    <property type="match status" value="1"/>
</dbReference>
<comment type="caution">
    <text evidence="2">The sequence shown here is derived from an EMBL/GenBank/DDBJ whole genome shotgun (WGS) entry which is preliminary data.</text>
</comment>
<keyword evidence="1" id="KW-0812">Transmembrane</keyword>
<evidence type="ECO:0000313" key="2">
    <source>
        <dbReference type="EMBL" id="NMC63542.1"/>
    </source>
</evidence>
<feature type="non-terminal residue" evidence="2">
    <location>
        <position position="183"/>
    </location>
</feature>
<sequence length="183" mass="20366">MKGGERGSLSFWGVYTVWYRNYRVFIQSFWINCLAPMTEPLVYLLGFGYGLMPIIGDVEYYGIKLPYLEFIAPGMIGVGVLFQSFFEGAFGAFTRFWYQRLCSVTLCGPVTFLEVFLGEWLWAASRGTLSGLFTGVVAASLGAYSFIDLIISLPIIIIGALVFSGLGVFTAAYVKKYDQINIP</sequence>
<dbReference type="GO" id="GO:0140359">
    <property type="term" value="F:ABC-type transporter activity"/>
    <property type="evidence" value="ECO:0007669"/>
    <property type="project" value="InterPro"/>
</dbReference>
<dbReference type="InterPro" id="IPR051784">
    <property type="entry name" value="Nod_factor_ABC_transporter"/>
</dbReference>
<dbReference type="GO" id="GO:0043190">
    <property type="term" value="C:ATP-binding cassette (ABC) transporter complex"/>
    <property type="evidence" value="ECO:0007669"/>
    <property type="project" value="InterPro"/>
</dbReference>
<feature type="transmembrane region" description="Helical" evidence="1">
    <location>
        <begin position="67"/>
        <end position="85"/>
    </location>
</feature>
<evidence type="ECO:0000313" key="3">
    <source>
        <dbReference type="Proteomes" id="UP000524246"/>
    </source>
</evidence>
<protein>
    <submittedName>
        <fullName evidence="2">ABC transporter</fullName>
    </submittedName>
</protein>
<reference evidence="2 3" key="1">
    <citation type="journal article" date="2020" name="Biotechnol. Biofuels">
        <title>New insights from the biogas microbiome by comprehensive genome-resolved metagenomics of nearly 1600 species originating from multiple anaerobic digesters.</title>
        <authorList>
            <person name="Campanaro S."/>
            <person name="Treu L."/>
            <person name="Rodriguez-R L.M."/>
            <person name="Kovalovszki A."/>
            <person name="Ziels R.M."/>
            <person name="Maus I."/>
            <person name="Zhu X."/>
            <person name="Kougias P.G."/>
            <person name="Basile A."/>
            <person name="Luo G."/>
            <person name="Schluter A."/>
            <person name="Konstantinidis K.T."/>
            <person name="Angelidaki I."/>
        </authorList>
    </citation>
    <scope>NUCLEOTIDE SEQUENCE [LARGE SCALE GENOMIC DNA]</scope>
    <source>
        <strain evidence="2">AS27yjCOA_65</strain>
    </source>
</reference>
<dbReference type="EMBL" id="JAAZON010000465">
    <property type="protein sequence ID" value="NMC63542.1"/>
    <property type="molecule type" value="Genomic_DNA"/>
</dbReference>
<dbReference type="PRINTS" id="PR00164">
    <property type="entry name" value="ABC2TRNSPORT"/>
</dbReference>